<name>A0A411EWF4_CAMSI</name>
<keyword evidence="2" id="KW-0132">Cell division</keyword>
<keyword evidence="4" id="KW-0131">Cell cycle</keyword>
<dbReference type="SMR" id="A0A411EWF4"/>
<dbReference type="Pfam" id="PF00134">
    <property type="entry name" value="Cyclin_N"/>
    <property type="match status" value="1"/>
</dbReference>
<evidence type="ECO:0000259" key="6">
    <source>
        <dbReference type="SMART" id="SM00385"/>
    </source>
</evidence>
<dbReference type="SMART" id="SM01332">
    <property type="entry name" value="Cyclin_C"/>
    <property type="match status" value="1"/>
</dbReference>
<dbReference type="CDD" id="cd20544">
    <property type="entry name" value="CYCLIN_AtCycD-like_rpt2"/>
    <property type="match status" value="1"/>
</dbReference>
<protein>
    <submittedName>
        <fullName evidence="8">Cyclin D</fullName>
    </submittedName>
</protein>
<dbReference type="GO" id="GO:0051301">
    <property type="term" value="P:cell division"/>
    <property type="evidence" value="ECO:0007669"/>
    <property type="project" value="UniProtKB-KW"/>
</dbReference>
<dbReference type="EMBL" id="MH254921">
    <property type="protein sequence ID" value="QBA82439.1"/>
    <property type="molecule type" value="mRNA"/>
</dbReference>
<feature type="domain" description="Cyclin C-terminal" evidence="7">
    <location>
        <begin position="151"/>
        <end position="266"/>
    </location>
</feature>
<dbReference type="InterPro" id="IPR004367">
    <property type="entry name" value="Cyclin_C-dom"/>
</dbReference>
<dbReference type="InterPro" id="IPR039361">
    <property type="entry name" value="Cyclin"/>
</dbReference>
<proteinExistence type="evidence at transcript level"/>
<evidence type="ECO:0000256" key="4">
    <source>
        <dbReference type="ARBA" id="ARBA00023306"/>
    </source>
</evidence>
<accession>A0A411EWF4</accession>
<dbReference type="AlphaFoldDB" id="A0A411EWF4"/>
<dbReference type="OrthoDB" id="306099at2759"/>
<evidence type="ECO:0000256" key="5">
    <source>
        <dbReference type="RuleBase" id="RU000383"/>
    </source>
</evidence>
<evidence type="ECO:0000256" key="1">
    <source>
        <dbReference type="ARBA" id="ARBA00009065"/>
    </source>
</evidence>
<dbReference type="InterPro" id="IPR036915">
    <property type="entry name" value="Cyclin-like_sf"/>
</dbReference>
<evidence type="ECO:0000256" key="3">
    <source>
        <dbReference type="ARBA" id="ARBA00023127"/>
    </source>
</evidence>
<dbReference type="Pfam" id="PF02984">
    <property type="entry name" value="Cyclin_C"/>
    <property type="match status" value="1"/>
</dbReference>
<reference evidence="8" key="1">
    <citation type="submission" date="2018-04" db="EMBL/GenBank/DDBJ databases">
        <authorList>
            <person name="Hao X."/>
            <person name="Zhang W."/>
        </authorList>
    </citation>
    <scope>NUCLEOTIDE SEQUENCE</scope>
    <source>
        <tissue evidence="8">Apical bud</tissue>
    </source>
</reference>
<dbReference type="InterPro" id="IPR006671">
    <property type="entry name" value="Cyclin_N"/>
</dbReference>
<gene>
    <name evidence="8" type="primary">CYCD6.1</name>
</gene>
<dbReference type="FunFam" id="1.10.472.10:FF:000040">
    <property type="entry name" value="D6-type cyclin"/>
    <property type="match status" value="1"/>
</dbReference>
<evidence type="ECO:0000256" key="2">
    <source>
        <dbReference type="ARBA" id="ARBA00022618"/>
    </source>
</evidence>
<dbReference type="PANTHER" id="PTHR10177">
    <property type="entry name" value="CYCLINS"/>
    <property type="match status" value="1"/>
</dbReference>
<feature type="domain" description="Cyclin-like" evidence="6">
    <location>
        <begin position="155"/>
        <end position="244"/>
    </location>
</feature>
<evidence type="ECO:0000313" key="8">
    <source>
        <dbReference type="EMBL" id="QBA82439.1"/>
    </source>
</evidence>
<dbReference type="PROSITE" id="PS00292">
    <property type="entry name" value="CYCLINS"/>
    <property type="match status" value="1"/>
</dbReference>
<dbReference type="Gene3D" id="1.10.472.10">
    <property type="entry name" value="Cyclin-like"/>
    <property type="match status" value="2"/>
</dbReference>
<dbReference type="InterPro" id="IPR048258">
    <property type="entry name" value="Cyclins_cyclin-box"/>
</dbReference>
<evidence type="ECO:0000259" key="7">
    <source>
        <dbReference type="SMART" id="SM01332"/>
    </source>
</evidence>
<dbReference type="FunFam" id="1.10.472.10:FF:000060">
    <property type="entry name" value="D6-type cyclin"/>
    <property type="match status" value="1"/>
</dbReference>
<feature type="domain" description="Cyclin-like" evidence="6">
    <location>
        <begin position="55"/>
        <end position="142"/>
    </location>
</feature>
<sequence length="321" mass="36975">MEFELENPLTSFREHQPDTVPALFADELDHMPSHYFSQSSKSRDFYISVRREAISFVLQAQFCNNFDPFVLYLTISYIDRFISKQEIPKQGKPWIVRLVAISCLSLAAKMKNTDLSLSDLQRDEGFIFESQAICRMELLILTTLNWRMRSITPFSFLYFFLSLFELEDPASTQSLKDRASEIIFKSHYEIKFLEYKPSIIAASALLCASQELLPLQFPCFRAAIASCQYINKEKLLNCLIVMEEMVVMERYESMFDAVSCSTKTPISVLDRHCTTIESVTTTSNNNTVIAVAERDNIKRRKINNGFCSSDHTVQISQIQKC</sequence>
<keyword evidence="3 5" id="KW-0195">Cyclin</keyword>
<organism evidence="8">
    <name type="scientific">Camellia sinensis</name>
    <name type="common">Tea plant</name>
    <name type="synonym">Thea sinensis</name>
    <dbReference type="NCBI Taxonomy" id="4442"/>
    <lineage>
        <taxon>Eukaryota</taxon>
        <taxon>Viridiplantae</taxon>
        <taxon>Streptophyta</taxon>
        <taxon>Embryophyta</taxon>
        <taxon>Tracheophyta</taxon>
        <taxon>Spermatophyta</taxon>
        <taxon>Magnoliopsida</taxon>
        <taxon>eudicotyledons</taxon>
        <taxon>Gunneridae</taxon>
        <taxon>Pentapetalae</taxon>
        <taxon>asterids</taxon>
        <taxon>Ericales</taxon>
        <taxon>Theaceae</taxon>
        <taxon>Camellia</taxon>
    </lineage>
</organism>
<dbReference type="SMART" id="SM00385">
    <property type="entry name" value="CYCLIN"/>
    <property type="match status" value="2"/>
</dbReference>
<dbReference type="InterPro" id="IPR013763">
    <property type="entry name" value="Cyclin-like_dom"/>
</dbReference>
<dbReference type="SUPFAM" id="SSF47954">
    <property type="entry name" value="Cyclin-like"/>
    <property type="match status" value="2"/>
</dbReference>
<comment type="similarity">
    <text evidence="1">Belongs to the cyclin family. Cyclin D subfamily.</text>
</comment>